<feature type="compositionally biased region" description="Polar residues" evidence="1">
    <location>
        <begin position="34"/>
        <end position="48"/>
    </location>
</feature>
<feature type="compositionally biased region" description="Basic residues" evidence="1">
    <location>
        <begin position="7"/>
        <end position="22"/>
    </location>
</feature>
<feature type="region of interest" description="Disordered" evidence="1">
    <location>
        <begin position="1"/>
        <end position="77"/>
    </location>
</feature>
<name>A0AAD1R835_PELCU</name>
<evidence type="ECO:0000313" key="2">
    <source>
        <dbReference type="EMBL" id="CAH2225409.1"/>
    </source>
</evidence>
<gene>
    <name evidence="2" type="ORF">PECUL_23A055338</name>
</gene>
<proteinExistence type="predicted"/>
<organism evidence="2 3">
    <name type="scientific">Pelobates cultripes</name>
    <name type="common">Western spadefoot toad</name>
    <dbReference type="NCBI Taxonomy" id="61616"/>
    <lineage>
        <taxon>Eukaryota</taxon>
        <taxon>Metazoa</taxon>
        <taxon>Chordata</taxon>
        <taxon>Craniata</taxon>
        <taxon>Vertebrata</taxon>
        <taxon>Euteleostomi</taxon>
        <taxon>Amphibia</taxon>
        <taxon>Batrachia</taxon>
        <taxon>Anura</taxon>
        <taxon>Pelobatoidea</taxon>
        <taxon>Pelobatidae</taxon>
        <taxon>Pelobates</taxon>
    </lineage>
</organism>
<dbReference type="AlphaFoldDB" id="A0AAD1R835"/>
<evidence type="ECO:0000256" key="1">
    <source>
        <dbReference type="SAM" id="MobiDB-lite"/>
    </source>
</evidence>
<protein>
    <submittedName>
        <fullName evidence="2">Uncharacterized protein</fullName>
    </submittedName>
</protein>
<evidence type="ECO:0000313" key="3">
    <source>
        <dbReference type="Proteomes" id="UP001295444"/>
    </source>
</evidence>
<dbReference type="Proteomes" id="UP001295444">
    <property type="component" value="Chromosome 01"/>
</dbReference>
<reference evidence="2" key="1">
    <citation type="submission" date="2022-03" db="EMBL/GenBank/DDBJ databases">
        <authorList>
            <person name="Alioto T."/>
            <person name="Alioto T."/>
            <person name="Gomez Garrido J."/>
        </authorList>
    </citation>
    <scope>NUCLEOTIDE SEQUENCE</scope>
</reference>
<sequence length="413" mass="47288">MATPVTHNKRGRTWIPGRKRISQSHATGKCATVPLQSTTPTMAGTRIQQTRREARNTPHMGPKGNTTPHPPDAADNQTHAISLGQKQTQGLLETEVVPPTPLKTLHTLDPSFNYKIWAEHDLTHLHQLTQNGSLRSFRELQTHHNIPNRAQFSYMQLHHMLRTVHTPTQPVTGEPKLTHFETKCLDTKKQDKTISLCYNILNGNPQTHLWGFQKEWHTDIGRELTPQEWGRAFVAHKRATRCASHLEIARKLLYRWHLTPSKLNKMYNNSEAKCWRCLKAKGDTLHIWWTCPLIRPAWEAVEEIVTNSTGVLIQPSIELYLLHISPQNIPKPVRKLVYLTTIAATTLIARQWKSPVVPTKTEIIALTSTNVSYEKFAGTLGQEDRTTTEAYNMWLQYEQTTHITHRHTTHDPP</sequence>
<accession>A0AAD1R835</accession>
<keyword evidence="3" id="KW-1185">Reference proteome</keyword>
<dbReference type="EMBL" id="OW240912">
    <property type="protein sequence ID" value="CAH2225409.1"/>
    <property type="molecule type" value="Genomic_DNA"/>
</dbReference>